<sequence>MVCDKLREIPLTQKHGISLSYLAFILLCIVVYRIE</sequence>
<evidence type="ECO:0000313" key="2">
    <source>
        <dbReference type="EMBL" id="AFL78716.1"/>
    </source>
</evidence>
<keyword evidence="1" id="KW-0812">Transmembrane</keyword>
<dbReference type="STRING" id="679935.Alfi_2445"/>
<gene>
    <name evidence="2" type="ordered locus">Alfi_2445</name>
</gene>
<dbReference type="KEGG" id="afd:Alfi_2445"/>
<feature type="transmembrane region" description="Helical" evidence="1">
    <location>
        <begin position="15"/>
        <end position="34"/>
    </location>
</feature>
<keyword evidence="1" id="KW-1133">Transmembrane helix</keyword>
<evidence type="ECO:0000256" key="1">
    <source>
        <dbReference type="SAM" id="Phobius"/>
    </source>
</evidence>
<proteinExistence type="predicted"/>
<accession>I3YNZ8</accession>
<dbReference type="HOGENOM" id="CLU_3362821_0_0_10"/>
<dbReference type="Proteomes" id="UP000006052">
    <property type="component" value="Chromosome"/>
</dbReference>
<evidence type="ECO:0000313" key="3">
    <source>
        <dbReference type="Proteomes" id="UP000006052"/>
    </source>
</evidence>
<reference evidence="3" key="1">
    <citation type="journal article" date="2013" name="Stand. Genomic Sci.">
        <title>Complete genome sequence of the bile-resistant pigment-producing anaerobe Alistipes finegoldii type strain (AHN2437(T)).</title>
        <authorList>
            <person name="Mavromatis K."/>
            <person name="Stackebrandt E."/>
            <person name="Munk C."/>
            <person name="Lapidus A."/>
            <person name="Nolan M."/>
            <person name="Lucas S."/>
            <person name="Hammon N."/>
            <person name="Deshpande S."/>
            <person name="Cheng J.F."/>
            <person name="Tapia R."/>
            <person name="Goodwin L.A."/>
            <person name="Pitluck S."/>
            <person name="Liolios K."/>
            <person name="Pagani I."/>
            <person name="Ivanova N."/>
            <person name="Mikhailova N."/>
            <person name="Huntemann M."/>
            <person name="Pati A."/>
            <person name="Chen A."/>
            <person name="Palaniappan K."/>
            <person name="Land M."/>
            <person name="Hauser L."/>
            <person name="Rohde M."/>
            <person name="Gronow S."/>
            <person name="Goker M."/>
            <person name="Detter J.C."/>
            <person name="Bristow J."/>
            <person name="Eisen J.A."/>
            <person name="Markowitz V."/>
            <person name="Hugenholtz P."/>
            <person name="Kyrpides N.C."/>
            <person name="Klenk H.P."/>
            <person name="Woyke T."/>
        </authorList>
    </citation>
    <scope>NUCLEOTIDE SEQUENCE</scope>
    <source>
        <strain evidence="3">DSM 17242 / JCM 16770 / AHN 2437 / CCUG 46020 / CIP 107999</strain>
    </source>
</reference>
<keyword evidence="1" id="KW-0472">Membrane</keyword>
<dbReference type="EMBL" id="CP003274">
    <property type="protein sequence ID" value="AFL78716.1"/>
    <property type="molecule type" value="Genomic_DNA"/>
</dbReference>
<protein>
    <submittedName>
        <fullName evidence="2">Uncharacterized protein</fullName>
    </submittedName>
</protein>
<dbReference type="AlphaFoldDB" id="I3YNZ8"/>
<organism evidence="2 3">
    <name type="scientific">Alistipes finegoldii (strain DSM 17242 / JCM 16770 / CCUG 46020 / CIP 107999 / KCTC 15236 / AHN 2437)</name>
    <dbReference type="NCBI Taxonomy" id="679935"/>
    <lineage>
        <taxon>Bacteria</taxon>
        <taxon>Pseudomonadati</taxon>
        <taxon>Bacteroidota</taxon>
        <taxon>Bacteroidia</taxon>
        <taxon>Bacteroidales</taxon>
        <taxon>Rikenellaceae</taxon>
        <taxon>Alistipes</taxon>
    </lineage>
</organism>
<name>I3YNZ8_ALIFI</name>